<dbReference type="AlphaFoldDB" id="A0A2K2AGZ4"/>
<evidence type="ECO:0000313" key="2">
    <source>
        <dbReference type="Proteomes" id="UP000006729"/>
    </source>
</evidence>
<evidence type="ECO:0000313" key="1">
    <source>
        <dbReference type="EMBL" id="PNT36796.1"/>
    </source>
</evidence>
<proteinExistence type="predicted"/>
<accession>A0A2K2AGZ4</accession>
<dbReference type="EMBL" id="CM009294">
    <property type="protein sequence ID" value="PNT36796.1"/>
    <property type="molecule type" value="Genomic_DNA"/>
</dbReference>
<protein>
    <submittedName>
        <fullName evidence="1">Uncharacterized protein</fullName>
    </submittedName>
</protein>
<dbReference type="InParanoid" id="A0A2K2AGZ4"/>
<organism evidence="1 2">
    <name type="scientific">Populus trichocarpa</name>
    <name type="common">Western balsam poplar</name>
    <name type="synonym">Populus balsamifera subsp. trichocarpa</name>
    <dbReference type="NCBI Taxonomy" id="3694"/>
    <lineage>
        <taxon>Eukaryota</taxon>
        <taxon>Viridiplantae</taxon>
        <taxon>Streptophyta</taxon>
        <taxon>Embryophyta</taxon>
        <taxon>Tracheophyta</taxon>
        <taxon>Spermatophyta</taxon>
        <taxon>Magnoliopsida</taxon>
        <taxon>eudicotyledons</taxon>
        <taxon>Gunneridae</taxon>
        <taxon>Pentapetalae</taxon>
        <taxon>rosids</taxon>
        <taxon>fabids</taxon>
        <taxon>Malpighiales</taxon>
        <taxon>Salicaceae</taxon>
        <taxon>Saliceae</taxon>
        <taxon>Populus</taxon>
    </lineage>
</organism>
<keyword evidence="2" id="KW-1185">Reference proteome</keyword>
<dbReference type="Proteomes" id="UP000006729">
    <property type="component" value="Chromosome 5"/>
</dbReference>
<name>A0A2K2AGZ4_POPTR</name>
<sequence length="75" mass="8591">MAREDKHFPSFSTTHFGHLPSMTKILFSSGGISQTILCRSRVILEHMHSLYERVDEHYSNVNPLFLSLCNNNIPS</sequence>
<reference evidence="1 2" key="1">
    <citation type="journal article" date="2006" name="Science">
        <title>The genome of black cottonwood, Populus trichocarpa (Torr. &amp; Gray).</title>
        <authorList>
            <person name="Tuskan G.A."/>
            <person name="Difazio S."/>
            <person name="Jansson S."/>
            <person name="Bohlmann J."/>
            <person name="Grigoriev I."/>
            <person name="Hellsten U."/>
            <person name="Putnam N."/>
            <person name="Ralph S."/>
            <person name="Rombauts S."/>
            <person name="Salamov A."/>
            <person name="Schein J."/>
            <person name="Sterck L."/>
            <person name="Aerts A."/>
            <person name="Bhalerao R.R."/>
            <person name="Bhalerao R.P."/>
            <person name="Blaudez D."/>
            <person name="Boerjan W."/>
            <person name="Brun A."/>
            <person name="Brunner A."/>
            <person name="Busov V."/>
            <person name="Campbell M."/>
            <person name="Carlson J."/>
            <person name="Chalot M."/>
            <person name="Chapman J."/>
            <person name="Chen G.L."/>
            <person name="Cooper D."/>
            <person name="Coutinho P.M."/>
            <person name="Couturier J."/>
            <person name="Covert S."/>
            <person name="Cronk Q."/>
            <person name="Cunningham R."/>
            <person name="Davis J."/>
            <person name="Degroeve S."/>
            <person name="Dejardin A."/>
            <person name="Depamphilis C."/>
            <person name="Detter J."/>
            <person name="Dirks B."/>
            <person name="Dubchak I."/>
            <person name="Duplessis S."/>
            <person name="Ehlting J."/>
            <person name="Ellis B."/>
            <person name="Gendler K."/>
            <person name="Goodstein D."/>
            <person name="Gribskov M."/>
            <person name="Grimwood J."/>
            <person name="Groover A."/>
            <person name="Gunter L."/>
            <person name="Hamberger B."/>
            <person name="Heinze B."/>
            <person name="Helariutta Y."/>
            <person name="Henrissat B."/>
            <person name="Holligan D."/>
            <person name="Holt R."/>
            <person name="Huang W."/>
            <person name="Islam-Faridi N."/>
            <person name="Jones S."/>
            <person name="Jones-Rhoades M."/>
            <person name="Jorgensen R."/>
            <person name="Joshi C."/>
            <person name="Kangasjarvi J."/>
            <person name="Karlsson J."/>
            <person name="Kelleher C."/>
            <person name="Kirkpatrick R."/>
            <person name="Kirst M."/>
            <person name="Kohler A."/>
            <person name="Kalluri U."/>
            <person name="Larimer F."/>
            <person name="Leebens-Mack J."/>
            <person name="Leple J.C."/>
            <person name="Locascio P."/>
            <person name="Lou Y."/>
            <person name="Lucas S."/>
            <person name="Martin F."/>
            <person name="Montanini B."/>
            <person name="Napoli C."/>
            <person name="Nelson D.R."/>
            <person name="Nelson C."/>
            <person name="Nieminen K."/>
            <person name="Nilsson O."/>
            <person name="Pereda V."/>
            <person name="Peter G."/>
            <person name="Philippe R."/>
            <person name="Pilate G."/>
            <person name="Poliakov A."/>
            <person name="Razumovskaya J."/>
            <person name="Richardson P."/>
            <person name="Rinaldi C."/>
            <person name="Ritland K."/>
            <person name="Rouze P."/>
            <person name="Ryaboy D."/>
            <person name="Schmutz J."/>
            <person name="Schrader J."/>
            <person name="Segerman B."/>
            <person name="Shin H."/>
            <person name="Siddiqui A."/>
            <person name="Sterky F."/>
            <person name="Terry A."/>
            <person name="Tsai C.J."/>
            <person name="Uberbacher E."/>
            <person name="Unneberg P."/>
            <person name="Vahala J."/>
            <person name="Wall K."/>
            <person name="Wessler S."/>
            <person name="Yang G."/>
            <person name="Yin T."/>
            <person name="Douglas C."/>
            <person name="Marra M."/>
            <person name="Sandberg G."/>
            <person name="Van de Peer Y."/>
            <person name="Rokhsar D."/>
        </authorList>
    </citation>
    <scope>NUCLEOTIDE SEQUENCE [LARGE SCALE GENOMIC DNA]</scope>
    <source>
        <strain evidence="2">cv. Nisqually</strain>
    </source>
</reference>
<gene>
    <name evidence="1" type="ORF">POPTR_005G148200</name>
</gene>